<keyword evidence="7" id="KW-1185">Reference proteome</keyword>
<dbReference type="AlphaFoldDB" id="A0A1T2XN24"/>
<dbReference type="SUPFAM" id="SSF51735">
    <property type="entry name" value="NAD(P)-binding Rossmann-fold domains"/>
    <property type="match status" value="1"/>
</dbReference>
<evidence type="ECO:0000256" key="4">
    <source>
        <dbReference type="ARBA" id="ARBA00022857"/>
    </source>
</evidence>
<dbReference type="PROSITE" id="PS00061">
    <property type="entry name" value="ADH_SHORT"/>
    <property type="match status" value="1"/>
</dbReference>
<dbReference type="GO" id="GO:0006729">
    <property type="term" value="P:tetrahydrobiopterin biosynthetic process"/>
    <property type="evidence" value="ECO:0007669"/>
    <property type="project" value="TreeGrafter"/>
</dbReference>
<dbReference type="PANTHER" id="PTHR44085">
    <property type="entry name" value="SEPIAPTERIN REDUCTASE"/>
    <property type="match status" value="1"/>
</dbReference>
<dbReference type="InterPro" id="IPR036291">
    <property type="entry name" value="NAD(P)-bd_dom_sf"/>
</dbReference>
<keyword evidence="3" id="KW-0963">Cytoplasm</keyword>
<dbReference type="STRING" id="1324314.BVG16_02530"/>
<comment type="similarity">
    <text evidence="2">Belongs to the short-chain dehydrogenases/reductases (SDR) family.</text>
</comment>
<keyword evidence="5" id="KW-0560">Oxidoreductase</keyword>
<name>A0A1T2XN24_9BACL</name>
<reference evidence="6 7" key="1">
    <citation type="submission" date="2017-01" db="EMBL/GenBank/DDBJ databases">
        <title>Genome analysis of Paenibacillus selenitrireducens ES3-24.</title>
        <authorList>
            <person name="Xu D."/>
            <person name="Yao R."/>
            <person name="Zheng S."/>
        </authorList>
    </citation>
    <scope>NUCLEOTIDE SEQUENCE [LARGE SCALE GENOMIC DNA]</scope>
    <source>
        <strain evidence="6 7">ES3-24</strain>
    </source>
</reference>
<comment type="subcellular location">
    <subcellularLocation>
        <location evidence="1">Cytoplasm</location>
    </subcellularLocation>
</comment>
<evidence type="ECO:0000256" key="5">
    <source>
        <dbReference type="ARBA" id="ARBA00023002"/>
    </source>
</evidence>
<evidence type="ECO:0000313" key="6">
    <source>
        <dbReference type="EMBL" id="OPA81218.1"/>
    </source>
</evidence>
<dbReference type="PRINTS" id="PR00081">
    <property type="entry name" value="GDHRDH"/>
</dbReference>
<dbReference type="Gene3D" id="3.40.50.720">
    <property type="entry name" value="NAD(P)-binding Rossmann-like Domain"/>
    <property type="match status" value="1"/>
</dbReference>
<dbReference type="InterPro" id="IPR020904">
    <property type="entry name" value="Sc_DH/Rdtase_CS"/>
</dbReference>
<dbReference type="OrthoDB" id="9794387at2"/>
<dbReference type="EMBL" id="MSZX01000001">
    <property type="protein sequence ID" value="OPA81218.1"/>
    <property type="molecule type" value="Genomic_DNA"/>
</dbReference>
<gene>
    <name evidence="6" type="ORF">BVG16_02530</name>
</gene>
<comment type="caution">
    <text evidence="6">The sequence shown here is derived from an EMBL/GenBank/DDBJ whole genome shotgun (WGS) entry which is preliminary data.</text>
</comment>
<evidence type="ECO:0000256" key="2">
    <source>
        <dbReference type="ARBA" id="ARBA00006484"/>
    </source>
</evidence>
<organism evidence="6 7">
    <name type="scientific">Paenibacillus selenitireducens</name>
    <dbReference type="NCBI Taxonomy" id="1324314"/>
    <lineage>
        <taxon>Bacteria</taxon>
        <taxon>Bacillati</taxon>
        <taxon>Bacillota</taxon>
        <taxon>Bacilli</taxon>
        <taxon>Bacillales</taxon>
        <taxon>Paenibacillaceae</taxon>
        <taxon>Paenibacillus</taxon>
    </lineage>
</organism>
<protein>
    <submittedName>
        <fullName evidence="6">Short-chain dehydrogenase</fullName>
    </submittedName>
</protein>
<dbReference type="InterPro" id="IPR051721">
    <property type="entry name" value="Biopterin_syn/organic_redct"/>
</dbReference>
<dbReference type="InterPro" id="IPR002347">
    <property type="entry name" value="SDR_fam"/>
</dbReference>
<dbReference type="Proteomes" id="UP000190188">
    <property type="component" value="Unassembled WGS sequence"/>
</dbReference>
<evidence type="ECO:0000256" key="3">
    <source>
        <dbReference type="ARBA" id="ARBA00022490"/>
    </source>
</evidence>
<dbReference type="Pfam" id="PF00106">
    <property type="entry name" value="adh_short"/>
    <property type="match status" value="1"/>
</dbReference>
<evidence type="ECO:0000256" key="1">
    <source>
        <dbReference type="ARBA" id="ARBA00004496"/>
    </source>
</evidence>
<sequence>MSRRHFIITGTSRGIGEQLAKLLLEAGYGVHGIARGHSEALIEYPHYRHINLDLSQVGDIEPALIGIFEQVDMSGLDMLCLINNAAMLEPLKSIELCLPDEIQQHIQVSLVAPMVLTSCFIRHTEGIHTCRKIINISSGSGKYPAPDMSVYSAGKAGVDMFTQCVGIEQGNRLRPIEIIAVDPGMADTEMQRIARSKPGFEMSQFFQEAYDNGQLQSTEMLGQHILNIIERNYESGKLVQVR</sequence>
<dbReference type="GO" id="GO:0005737">
    <property type="term" value="C:cytoplasm"/>
    <property type="evidence" value="ECO:0007669"/>
    <property type="project" value="UniProtKB-SubCell"/>
</dbReference>
<proteinExistence type="inferred from homology"/>
<dbReference type="RefSeq" id="WP_078496951.1">
    <property type="nucleotide sequence ID" value="NZ_MSZX01000001.1"/>
</dbReference>
<keyword evidence="4" id="KW-0521">NADP</keyword>
<dbReference type="GO" id="GO:0004757">
    <property type="term" value="F:sepiapterin reductase (NADP+) activity"/>
    <property type="evidence" value="ECO:0007669"/>
    <property type="project" value="TreeGrafter"/>
</dbReference>
<accession>A0A1T2XN24</accession>
<evidence type="ECO:0000313" key="7">
    <source>
        <dbReference type="Proteomes" id="UP000190188"/>
    </source>
</evidence>
<dbReference type="PANTHER" id="PTHR44085:SF2">
    <property type="entry name" value="SEPIAPTERIN REDUCTASE"/>
    <property type="match status" value="1"/>
</dbReference>